<dbReference type="InterPro" id="IPR000873">
    <property type="entry name" value="AMP-dep_synth/lig_dom"/>
</dbReference>
<dbReference type="GO" id="GO:0015645">
    <property type="term" value="F:fatty acid ligase activity"/>
    <property type="evidence" value="ECO:0007669"/>
    <property type="project" value="TreeGrafter"/>
</dbReference>
<dbReference type="GO" id="GO:0006633">
    <property type="term" value="P:fatty acid biosynthetic process"/>
    <property type="evidence" value="ECO:0007669"/>
    <property type="project" value="TreeGrafter"/>
</dbReference>
<gene>
    <name evidence="7" type="ordered locus">MGMSRv2__1853</name>
</gene>
<dbReference type="EMBL" id="HG794546">
    <property type="protein sequence ID" value="CDK99068.1"/>
    <property type="molecule type" value="Genomic_DNA"/>
</dbReference>
<dbReference type="GO" id="GO:0004321">
    <property type="term" value="F:fatty-acyl-CoA synthase activity"/>
    <property type="evidence" value="ECO:0007669"/>
    <property type="project" value="TreeGrafter"/>
</dbReference>
<dbReference type="SUPFAM" id="SSF56801">
    <property type="entry name" value="Acetyl-CoA synthetase-like"/>
    <property type="match status" value="1"/>
</dbReference>
<dbReference type="KEGG" id="mgy:MGMSRv2__1853"/>
<keyword evidence="8" id="KW-1185">Reference proteome</keyword>
<dbReference type="InterPro" id="IPR051087">
    <property type="entry name" value="Mitochondrial_ACSM"/>
</dbReference>
<keyword evidence="2" id="KW-0436">Ligase</keyword>
<evidence type="ECO:0000313" key="7">
    <source>
        <dbReference type="EMBL" id="CDK99068.1"/>
    </source>
</evidence>
<dbReference type="Pfam" id="PF00501">
    <property type="entry name" value="AMP-binding"/>
    <property type="match status" value="1"/>
</dbReference>
<proteinExistence type="inferred from homology"/>
<dbReference type="GO" id="GO:0005524">
    <property type="term" value="F:ATP binding"/>
    <property type="evidence" value="ECO:0007669"/>
    <property type="project" value="UniProtKB-KW"/>
</dbReference>
<name>V6F3L5_MAGGM</name>
<dbReference type="Proteomes" id="UP000018922">
    <property type="component" value="Chromosome I"/>
</dbReference>
<reference evidence="7 8" key="1">
    <citation type="journal article" date="2014" name="Genome Announc.">
        <title>Complete genome sequence of Magnetospirillum gryphiswaldense MSR-1.</title>
        <authorList>
            <person name="Wang X."/>
            <person name="Wang Q."/>
            <person name="Zhang W."/>
            <person name="Wang Y."/>
            <person name="Li L."/>
            <person name="Wen T."/>
            <person name="Zhang T."/>
            <person name="Zhang Y."/>
            <person name="Xu J."/>
            <person name="Hu J."/>
            <person name="Li S."/>
            <person name="Liu L."/>
            <person name="Liu J."/>
            <person name="Jiang W."/>
            <person name="Tian J."/>
            <person name="Li Y."/>
            <person name="Schuler D."/>
            <person name="Wang L."/>
            <person name="Li J."/>
        </authorList>
    </citation>
    <scope>NUCLEOTIDE SEQUENCE [LARGE SCALE GENOMIC DNA]</scope>
    <source>
        <strain evidence="8">DSM 6361 / JCM 21280 / NBRC 15271 / MSR-1</strain>
    </source>
</reference>
<dbReference type="InterPro" id="IPR025110">
    <property type="entry name" value="AMP-bd_C"/>
</dbReference>
<dbReference type="PANTHER" id="PTHR43605:SF10">
    <property type="entry name" value="ACYL-COA SYNTHETASE MEDIUM CHAIN FAMILY MEMBER 3"/>
    <property type="match status" value="1"/>
</dbReference>
<dbReference type="Pfam" id="PF13193">
    <property type="entry name" value="AMP-binding_C"/>
    <property type="match status" value="1"/>
</dbReference>
<dbReference type="HOGENOM" id="CLU_000022_59_10_5"/>
<feature type="domain" description="AMP-dependent synthetase/ligase" evidence="5">
    <location>
        <begin position="40"/>
        <end position="388"/>
    </location>
</feature>
<dbReference type="AlphaFoldDB" id="V6F3L5"/>
<dbReference type="Gene3D" id="3.30.300.30">
    <property type="match status" value="1"/>
</dbReference>
<dbReference type="GO" id="GO:0016405">
    <property type="term" value="F:CoA-ligase activity"/>
    <property type="evidence" value="ECO:0007669"/>
    <property type="project" value="UniProtKB-ARBA"/>
</dbReference>
<organism evidence="7 8">
    <name type="scientific">Magnetospirillum gryphiswaldense (strain DSM 6361 / JCM 21280 / NBRC 15271 / MSR-1)</name>
    <dbReference type="NCBI Taxonomy" id="431944"/>
    <lineage>
        <taxon>Bacteria</taxon>
        <taxon>Pseudomonadati</taxon>
        <taxon>Pseudomonadota</taxon>
        <taxon>Alphaproteobacteria</taxon>
        <taxon>Rhodospirillales</taxon>
        <taxon>Rhodospirillaceae</taxon>
        <taxon>Magnetospirillum</taxon>
    </lineage>
</organism>
<evidence type="ECO:0000256" key="4">
    <source>
        <dbReference type="ARBA" id="ARBA00022840"/>
    </source>
</evidence>
<keyword evidence="4" id="KW-0067">ATP-binding</keyword>
<protein>
    <submittedName>
        <fullName evidence="7">Acetyl-coenzyme A synthetase</fullName>
    </submittedName>
</protein>
<comment type="similarity">
    <text evidence="1">Belongs to the ATP-dependent AMP-binding enzyme family.</text>
</comment>
<evidence type="ECO:0000259" key="6">
    <source>
        <dbReference type="Pfam" id="PF13193"/>
    </source>
</evidence>
<evidence type="ECO:0000256" key="2">
    <source>
        <dbReference type="ARBA" id="ARBA00022598"/>
    </source>
</evidence>
<evidence type="ECO:0000256" key="1">
    <source>
        <dbReference type="ARBA" id="ARBA00006432"/>
    </source>
</evidence>
<sequence>MLKTARSYEEACRTFRWRLPDRYNMAFDVCDRQTMAGADGHRTALIVEIADGVVERYTFHMLRLLSNRVANALTARGIGLGDRVAVALPQSVEAAAVVLGVLKMGAVLVPLPLSLGEEPLAWRLADSGARAVIVADFMLPRLQGARQGALALETVLVNSEAGGETGGADDLWAVLQQSSDAFTPLVTALDSPALLVYPDHAMGKPTGILHGHGALLGNLPAVELGLGFFPQFGDILWTSADWMSFPALMWAVLPSWHHGVPVVAGPHGQDAEAHLGLMARHGVRVAWMPPVDLARLTGLAATRAHPLPRVLGSGPQPLAAGLRDQVAKVFGIAAHEIWGSLEIGAAVANNAAIMEIRPGSPGKAAPGITVEAVDPAGRVLRAGDPGFLALAPNAPAACLGRWGRDSWHGAKLINGWLPSLVAGHRDLDGYIWPDAMAPLPGIVMVDGQPVALAETEAALTWHPRVTAAGMAMQADGGLKAYIVAAAGGGDVYLARDLQAWVAQRRGLHEVPGRVEFVDAIPLRADGSTDVEELLARPVRLDAPDPDERI</sequence>
<dbReference type="STRING" id="1430440.MGMSRv2__1853"/>
<dbReference type="PANTHER" id="PTHR43605">
    <property type="entry name" value="ACYL-COENZYME A SYNTHETASE"/>
    <property type="match status" value="1"/>
</dbReference>
<evidence type="ECO:0000259" key="5">
    <source>
        <dbReference type="Pfam" id="PF00501"/>
    </source>
</evidence>
<evidence type="ECO:0000256" key="3">
    <source>
        <dbReference type="ARBA" id="ARBA00022741"/>
    </source>
</evidence>
<dbReference type="GO" id="GO:0006637">
    <property type="term" value="P:acyl-CoA metabolic process"/>
    <property type="evidence" value="ECO:0007669"/>
    <property type="project" value="TreeGrafter"/>
</dbReference>
<keyword evidence="3" id="KW-0547">Nucleotide-binding</keyword>
<dbReference type="InterPro" id="IPR045851">
    <property type="entry name" value="AMP-bd_C_sf"/>
</dbReference>
<dbReference type="Gene3D" id="3.40.50.12780">
    <property type="entry name" value="N-terminal domain of ligase-like"/>
    <property type="match status" value="1"/>
</dbReference>
<feature type="domain" description="AMP-binding enzyme C-terminal" evidence="6">
    <location>
        <begin position="454"/>
        <end position="524"/>
    </location>
</feature>
<evidence type="ECO:0000313" key="8">
    <source>
        <dbReference type="Proteomes" id="UP000018922"/>
    </source>
</evidence>
<dbReference type="eggNOG" id="COG0365">
    <property type="taxonomic scope" value="Bacteria"/>
</dbReference>
<accession>V6F3L5</accession>
<dbReference type="InterPro" id="IPR042099">
    <property type="entry name" value="ANL_N_sf"/>
</dbReference>